<evidence type="ECO:0000256" key="5">
    <source>
        <dbReference type="ARBA" id="ARBA00022676"/>
    </source>
</evidence>
<evidence type="ECO:0000256" key="13">
    <source>
        <dbReference type="ARBA" id="ARBA00023316"/>
    </source>
</evidence>
<feature type="transmembrane region" description="Helical" evidence="22">
    <location>
        <begin position="50"/>
        <end position="70"/>
    </location>
</feature>
<comment type="pathway">
    <text evidence="2">Cell wall biogenesis; peptidoglycan biosynthesis.</text>
</comment>
<feature type="transmembrane region" description="Helical" evidence="22">
    <location>
        <begin position="165"/>
        <end position="183"/>
    </location>
</feature>
<comment type="function">
    <text evidence="21">Peptidoglycan polymerase that is essential for cell division.</text>
</comment>
<dbReference type="NCBIfam" id="TIGR02614">
    <property type="entry name" value="ftsW"/>
    <property type="match status" value="1"/>
</dbReference>
<dbReference type="PROSITE" id="PS00428">
    <property type="entry name" value="FTSW_RODA_SPOVE"/>
    <property type="match status" value="1"/>
</dbReference>
<organism evidence="23 24">
    <name type="scientific">Enemella evansiae</name>
    <dbReference type="NCBI Taxonomy" id="2016499"/>
    <lineage>
        <taxon>Bacteria</taxon>
        <taxon>Bacillati</taxon>
        <taxon>Actinomycetota</taxon>
        <taxon>Actinomycetes</taxon>
        <taxon>Propionibacteriales</taxon>
        <taxon>Propionibacteriaceae</taxon>
        <taxon>Enemella</taxon>
    </lineage>
</organism>
<dbReference type="GO" id="GO:0071555">
    <property type="term" value="P:cell wall organization"/>
    <property type="evidence" value="ECO:0007669"/>
    <property type="project" value="UniProtKB-KW"/>
</dbReference>
<evidence type="ECO:0000256" key="6">
    <source>
        <dbReference type="ARBA" id="ARBA00022679"/>
    </source>
</evidence>
<feature type="transmembrane region" description="Helical" evidence="22">
    <location>
        <begin position="121"/>
        <end position="138"/>
    </location>
</feature>
<dbReference type="GO" id="GO:0032153">
    <property type="term" value="C:cell division site"/>
    <property type="evidence" value="ECO:0007669"/>
    <property type="project" value="TreeGrafter"/>
</dbReference>
<evidence type="ECO:0000256" key="8">
    <source>
        <dbReference type="ARBA" id="ARBA00022960"/>
    </source>
</evidence>
<keyword evidence="7 22" id="KW-0812">Transmembrane</keyword>
<feature type="transmembrane region" description="Helical" evidence="22">
    <location>
        <begin position="242"/>
        <end position="268"/>
    </location>
</feature>
<keyword evidence="6" id="KW-0808">Transferase</keyword>
<dbReference type="InterPro" id="IPR001182">
    <property type="entry name" value="FtsW/RodA"/>
</dbReference>
<evidence type="ECO:0000256" key="4">
    <source>
        <dbReference type="ARBA" id="ARBA00022618"/>
    </source>
</evidence>
<keyword evidence="5" id="KW-0328">Glycosyltransferase</keyword>
<evidence type="ECO:0000256" key="10">
    <source>
        <dbReference type="ARBA" id="ARBA00022989"/>
    </source>
</evidence>
<dbReference type="InterPro" id="IPR013437">
    <property type="entry name" value="FtsW"/>
</dbReference>
<name>A0A255GJY1_9ACTN</name>
<keyword evidence="24" id="KW-1185">Reference proteome</keyword>
<evidence type="ECO:0000256" key="20">
    <source>
        <dbReference type="ARBA" id="ARBA00049902"/>
    </source>
</evidence>
<evidence type="ECO:0000256" key="1">
    <source>
        <dbReference type="ARBA" id="ARBA00004651"/>
    </source>
</evidence>
<gene>
    <name evidence="23" type="primary">ftsW</name>
    <name evidence="23" type="ORF">CGZ94_09030</name>
</gene>
<dbReference type="GO" id="GO:0015648">
    <property type="term" value="F:lipid-linked peptidoglycan transporter activity"/>
    <property type="evidence" value="ECO:0007669"/>
    <property type="project" value="TreeGrafter"/>
</dbReference>
<dbReference type="OrthoDB" id="9812661at2"/>
<dbReference type="PANTHER" id="PTHR30474">
    <property type="entry name" value="CELL CYCLE PROTEIN"/>
    <property type="match status" value="1"/>
</dbReference>
<evidence type="ECO:0000256" key="12">
    <source>
        <dbReference type="ARBA" id="ARBA00023306"/>
    </source>
</evidence>
<dbReference type="EMBL" id="NMVO01000012">
    <property type="protein sequence ID" value="OYO14856.1"/>
    <property type="molecule type" value="Genomic_DNA"/>
</dbReference>
<dbReference type="PANTHER" id="PTHR30474:SF2">
    <property type="entry name" value="PEPTIDOGLYCAN GLYCOSYLTRANSFERASE FTSW-RELATED"/>
    <property type="match status" value="1"/>
</dbReference>
<keyword evidence="4" id="KW-0132">Cell division</keyword>
<dbReference type="GO" id="GO:0008360">
    <property type="term" value="P:regulation of cell shape"/>
    <property type="evidence" value="ECO:0007669"/>
    <property type="project" value="UniProtKB-KW"/>
</dbReference>
<keyword evidence="10 22" id="KW-1133">Transmembrane helix</keyword>
<dbReference type="GO" id="GO:0005886">
    <property type="term" value="C:plasma membrane"/>
    <property type="evidence" value="ECO:0007669"/>
    <property type="project" value="UniProtKB-SubCell"/>
</dbReference>
<dbReference type="GO" id="GO:0008955">
    <property type="term" value="F:peptidoglycan glycosyltransferase activity"/>
    <property type="evidence" value="ECO:0007669"/>
    <property type="project" value="UniProtKB-EC"/>
</dbReference>
<keyword evidence="3" id="KW-1003">Cell membrane</keyword>
<feature type="transmembrane region" description="Helical" evidence="22">
    <location>
        <begin position="20"/>
        <end position="41"/>
    </location>
</feature>
<comment type="similarity">
    <text evidence="16">Belongs to the SEDS family. FtsW subfamily.</text>
</comment>
<reference evidence="23 24" key="1">
    <citation type="submission" date="2017-07" db="EMBL/GenBank/DDBJ databases">
        <title>Draft whole genome sequences of clinical Proprionibacteriaceae strains.</title>
        <authorList>
            <person name="Bernier A.-M."/>
            <person name="Bernard K."/>
            <person name="Domingo M.-C."/>
        </authorList>
    </citation>
    <scope>NUCLEOTIDE SEQUENCE [LARGE SCALE GENOMIC DNA]</scope>
    <source>
        <strain evidence="23 24">NML 030167</strain>
    </source>
</reference>
<evidence type="ECO:0000256" key="21">
    <source>
        <dbReference type="ARBA" id="ARBA00049966"/>
    </source>
</evidence>
<keyword evidence="13" id="KW-0961">Cell wall biogenesis/degradation</keyword>
<comment type="caution">
    <text evidence="23">The sequence shown here is derived from an EMBL/GenBank/DDBJ whole genome shotgun (WGS) entry which is preliminary data.</text>
</comment>
<keyword evidence="11 22" id="KW-0472">Membrane</keyword>
<accession>A0A255GJY1</accession>
<dbReference type="Pfam" id="PF01098">
    <property type="entry name" value="FTSW_RODA_SPOVE"/>
    <property type="match status" value="1"/>
</dbReference>
<dbReference type="InterPro" id="IPR018365">
    <property type="entry name" value="Cell_cycle_FtsW-rel_CS"/>
</dbReference>
<dbReference type="Proteomes" id="UP000215896">
    <property type="component" value="Unassembled WGS sequence"/>
</dbReference>
<sequence length="369" mass="40104">MMVLSASSVYAYMNLNGDSYYFVKRQSVFLVAGVIAAFVLARARLRTLRLLAWIGLGVAFVLLILTYTPLGVTVNGNANWVRLGSSYLQLQPSEFAKLAMIMWGADVLARKKKLLDQPRHLLVPFLPASMLLVLLVVFQGDMGTAVIMMGIIGGILWIIGTPMRLLGLMFALVVTAVAALTITQPSRMRRFLGFLNPTDGIDGVNMQATVGQYALATGGWWGVGLGASRQKWGSLPEAHTDYIFAVIGEELGLFGALTVLALFLILGYAGIRIALRSDHLFYRIAASGVTIWFLFQGLVNLCVVLRLLPVLGVPLPMLSYGGSALLANLLALGVLINCARNEPEARQLLAARRRRPQPKMTTVVGSRRG</sequence>
<keyword evidence="8" id="KW-0133">Cell shape</keyword>
<protein>
    <recommendedName>
        <fullName evidence="17">Probable peptidoglycan glycosyltransferase FtsW</fullName>
        <ecNumber evidence="19">2.4.99.28</ecNumber>
    </recommendedName>
    <alternativeName>
        <fullName evidence="18">Cell division protein FtsW</fullName>
    </alternativeName>
    <alternativeName>
        <fullName evidence="15">Cell wall polymerase</fullName>
    </alternativeName>
    <alternativeName>
        <fullName evidence="14">Peptidoglycan polymerase</fullName>
    </alternativeName>
</protein>
<keyword evidence="9" id="KW-0573">Peptidoglycan synthesis</keyword>
<feature type="transmembrane region" description="Helical" evidence="22">
    <location>
        <begin position="280"/>
        <end position="308"/>
    </location>
</feature>
<evidence type="ECO:0000256" key="2">
    <source>
        <dbReference type="ARBA" id="ARBA00004752"/>
    </source>
</evidence>
<proteinExistence type="inferred from homology"/>
<evidence type="ECO:0000313" key="23">
    <source>
        <dbReference type="EMBL" id="OYO14856.1"/>
    </source>
</evidence>
<keyword evidence="12" id="KW-0131">Cell cycle</keyword>
<evidence type="ECO:0000313" key="24">
    <source>
        <dbReference type="Proteomes" id="UP000215896"/>
    </source>
</evidence>
<evidence type="ECO:0000256" key="16">
    <source>
        <dbReference type="ARBA" id="ARBA00038053"/>
    </source>
</evidence>
<evidence type="ECO:0000256" key="19">
    <source>
        <dbReference type="ARBA" id="ARBA00044770"/>
    </source>
</evidence>
<evidence type="ECO:0000256" key="17">
    <source>
        <dbReference type="ARBA" id="ARBA00041185"/>
    </source>
</evidence>
<evidence type="ECO:0000256" key="14">
    <source>
        <dbReference type="ARBA" id="ARBA00032370"/>
    </source>
</evidence>
<dbReference type="AlphaFoldDB" id="A0A255GJY1"/>
<evidence type="ECO:0000256" key="7">
    <source>
        <dbReference type="ARBA" id="ARBA00022692"/>
    </source>
</evidence>
<dbReference type="GO" id="GO:0051301">
    <property type="term" value="P:cell division"/>
    <property type="evidence" value="ECO:0007669"/>
    <property type="project" value="UniProtKB-KW"/>
</dbReference>
<evidence type="ECO:0000256" key="18">
    <source>
        <dbReference type="ARBA" id="ARBA00041418"/>
    </source>
</evidence>
<evidence type="ECO:0000256" key="9">
    <source>
        <dbReference type="ARBA" id="ARBA00022984"/>
    </source>
</evidence>
<feature type="transmembrane region" description="Helical" evidence="22">
    <location>
        <begin position="320"/>
        <end position="339"/>
    </location>
</feature>
<dbReference type="EC" id="2.4.99.28" evidence="19"/>
<evidence type="ECO:0000256" key="22">
    <source>
        <dbReference type="SAM" id="Phobius"/>
    </source>
</evidence>
<comment type="subcellular location">
    <subcellularLocation>
        <location evidence="1">Cell membrane</location>
        <topology evidence="1">Multi-pass membrane protein</topology>
    </subcellularLocation>
</comment>
<evidence type="ECO:0000256" key="11">
    <source>
        <dbReference type="ARBA" id="ARBA00023136"/>
    </source>
</evidence>
<dbReference type="GO" id="GO:0009252">
    <property type="term" value="P:peptidoglycan biosynthetic process"/>
    <property type="evidence" value="ECO:0007669"/>
    <property type="project" value="UniProtKB-KW"/>
</dbReference>
<evidence type="ECO:0000256" key="15">
    <source>
        <dbReference type="ARBA" id="ARBA00033270"/>
    </source>
</evidence>
<evidence type="ECO:0000256" key="3">
    <source>
        <dbReference type="ARBA" id="ARBA00022475"/>
    </source>
</evidence>
<comment type="catalytic activity">
    <reaction evidence="20">
        <text>[GlcNAc-(1-&gt;4)-Mur2Ac(oyl-L-Ala-gamma-D-Glu-L-Lys-D-Ala-D-Ala)](n)-di-trans,octa-cis-undecaprenyl diphosphate + beta-D-GlcNAc-(1-&gt;4)-Mur2Ac(oyl-L-Ala-gamma-D-Glu-L-Lys-D-Ala-D-Ala)-di-trans,octa-cis-undecaprenyl diphosphate = [GlcNAc-(1-&gt;4)-Mur2Ac(oyl-L-Ala-gamma-D-Glu-L-Lys-D-Ala-D-Ala)](n+1)-di-trans,octa-cis-undecaprenyl diphosphate + di-trans,octa-cis-undecaprenyl diphosphate + H(+)</text>
        <dbReference type="Rhea" id="RHEA:23708"/>
        <dbReference type="Rhea" id="RHEA-COMP:9602"/>
        <dbReference type="Rhea" id="RHEA-COMP:9603"/>
        <dbReference type="ChEBI" id="CHEBI:15378"/>
        <dbReference type="ChEBI" id="CHEBI:58405"/>
        <dbReference type="ChEBI" id="CHEBI:60033"/>
        <dbReference type="ChEBI" id="CHEBI:78435"/>
        <dbReference type="EC" id="2.4.99.28"/>
    </reaction>
</comment>
<feature type="transmembrane region" description="Helical" evidence="22">
    <location>
        <begin position="144"/>
        <end position="160"/>
    </location>
</feature>